<reference evidence="2" key="1">
    <citation type="journal article" date="2022" name="Mol. Ecol. Resour.">
        <title>The genomes of chicory, endive, great burdock and yacon provide insights into Asteraceae palaeo-polyploidization history and plant inulin production.</title>
        <authorList>
            <person name="Fan W."/>
            <person name="Wang S."/>
            <person name="Wang H."/>
            <person name="Wang A."/>
            <person name="Jiang F."/>
            <person name="Liu H."/>
            <person name="Zhao H."/>
            <person name="Xu D."/>
            <person name="Zhang Y."/>
        </authorList>
    </citation>
    <scope>NUCLEOTIDE SEQUENCE [LARGE SCALE GENOMIC DNA]</scope>
    <source>
        <strain evidence="2">cv. Yunnan</strain>
    </source>
</reference>
<accession>A0ACB9A1W7</accession>
<gene>
    <name evidence="1" type="ORF">L1987_74330</name>
</gene>
<proteinExistence type="predicted"/>
<evidence type="ECO:0000313" key="2">
    <source>
        <dbReference type="Proteomes" id="UP001056120"/>
    </source>
</evidence>
<sequence>MSGNCHHHLHYIDGFSHAMMIYLMLSQWGVFSMSVSHSAFNKVQNIFVIIGPMEIDPPHESDGSTTGSKESQINLVSDKHSGVGLPYAPEDFPKHGDKWGWKVGKRVTFSGHFVDRYLYLPDRLYNEYKSVGSTNITSGRGFASKAAVKRFLLEAFPEMDIKAFFASFTWKIPASKVKGNTDIVLACTPKFDPAGCKAGNINCSSLLETNDPDHLNIMACDICCIEPRFCHDCCCILCSKTVDSANGSDQTFIKCEAVVKDGFICGHICHIECGIRSYMAGTVGGTIGLDAEYYCRRCDATADLIPHVKNLLRSCESVSYGDKLQKVLNLCVIILRGSTKTSAKSLLHRVQSAVAKLKEGNTDEDIWKQEDISAVTTGEVSQCETLEVETVTAPTAITFTYFDYRIESTELEQRVEKTLASLKKSQETEYRIAEDVLTTQKNCLLDLYQELKKEKVKLAKCSPSTDPSLVHTVFKLMDQIKNEFEKITAMQGVGKGFGKTSKYVLKEHFGVQADN</sequence>
<protein>
    <submittedName>
        <fullName evidence="1">Uncharacterized protein</fullName>
    </submittedName>
</protein>
<name>A0ACB9A1W7_9ASTR</name>
<dbReference type="Proteomes" id="UP001056120">
    <property type="component" value="Linkage Group LG25"/>
</dbReference>
<keyword evidence="2" id="KW-1185">Reference proteome</keyword>
<dbReference type="EMBL" id="CM042042">
    <property type="protein sequence ID" value="KAI3704117.1"/>
    <property type="molecule type" value="Genomic_DNA"/>
</dbReference>
<comment type="caution">
    <text evidence="1">The sequence shown here is derived from an EMBL/GenBank/DDBJ whole genome shotgun (WGS) entry which is preliminary data.</text>
</comment>
<organism evidence="1 2">
    <name type="scientific">Smallanthus sonchifolius</name>
    <dbReference type="NCBI Taxonomy" id="185202"/>
    <lineage>
        <taxon>Eukaryota</taxon>
        <taxon>Viridiplantae</taxon>
        <taxon>Streptophyta</taxon>
        <taxon>Embryophyta</taxon>
        <taxon>Tracheophyta</taxon>
        <taxon>Spermatophyta</taxon>
        <taxon>Magnoliopsida</taxon>
        <taxon>eudicotyledons</taxon>
        <taxon>Gunneridae</taxon>
        <taxon>Pentapetalae</taxon>
        <taxon>asterids</taxon>
        <taxon>campanulids</taxon>
        <taxon>Asterales</taxon>
        <taxon>Asteraceae</taxon>
        <taxon>Asteroideae</taxon>
        <taxon>Heliantheae alliance</taxon>
        <taxon>Millerieae</taxon>
        <taxon>Smallanthus</taxon>
    </lineage>
</organism>
<reference evidence="1 2" key="2">
    <citation type="journal article" date="2022" name="Mol. Ecol. Resour.">
        <title>The genomes of chicory, endive, great burdock and yacon provide insights into Asteraceae paleo-polyploidization history and plant inulin production.</title>
        <authorList>
            <person name="Fan W."/>
            <person name="Wang S."/>
            <person name="Wang H."/>
            <person name="Wang A."/>
            <person name="Jiang F."/>
            <person name="Liu H."/>
            <person name="Zhao H."/>
            <person name="Xu D."/>
            <person name="Zhang Y."/>
        </authorList>
    </citation>
    <scope>NUCLEOTIDE SEQUENCE [LARGE SCALE GENOMIC DNA]</scope>
    <source>
        <strain evidence="2">cv. Yunnan</strain>
        <tissue evidence="1">Leaves</tissue>
    </source>
</reference>
<evidence type="ECO:0000313" key="1">
    <source>
        <dbReference type="EMBL" id="KAI3704117.1"/>
    </source>
</evidence>